<reference evidence="1" key="2">
    <citation type="journal article" date="2015" name="Data Brief">
        <title>Shoot transcriptome of the giant reed, Arundo donax.</title>
        <authorList>
            <person name="Barrero R.A."/>
            <person name="Guerrero F.D."/>
            <person name="Moolhuijzen P."/>
            <person name="Goolsby J.A."/>
            <person name="Tidwell J."/>
            <person name="Bellgard S.E."/>
            <person name="Bellgard M.I."/>
        </authorList>
    </citation>
    <scope>NUCLEOTIDE SEQUENCE</scope>
    <source>
        <tissue evidence="1">Shoot tissue taken approximately 20 cm above the soil surface</tissue>
    </source>
</reference>
<dbReference type="AlphaFoldDB" id="A0A0A9HG48"/>
<proteinExistence type="predicted"/>
<organism evidence="1">
    <name type="scientific">Arundo donax</name>
    <name type="common">Giant reed</name>
    <name type="synonym">Donax arundinaceus</name>
    <dbReference type="NCBI Taxonomy" id="35708"/>
    <lineage>
        <taxon>Eukaryota</taxon>
        <taxon>Viridiplantae</taxon>
        <taxon>Streptophyta</taxon>
        <taxon>Embryophyta</taxon>
        <taxon>Tracheophyta</taxon>
        <taxon>Spermatophyta</taxon>
        <taxon>Magnoliopsida</taxon>
        <taxon>Liliopsida</taxon>
        <taxon>Poales</taxon>
        <taxon>Poaceae</taxon>
        <taxon>PACMAD clade</taxon>
        <taxon>Arundinoideae</taxon>
        <taxon>Arundineae</taxon>
        <taxon>Arundo</taxon>
    </lineage>
</organism>
<name>A0A0A9HG48_ARUDO</name>
<protein>
    <submittedName>
        <fullName evidence="1">Uncharacterized protein</fullName>
    </submittedName>
</protein>
<evidence type="ECO:0000313" key="1">
    <source>
        <dbReference type="EMBL" id="JAE33851.1"/>
    </source>
</evidence>
<reference evidence="1" key="1">
    <citation type="submission" date="2014-09" db="EMBL/GenBank/DDBJ databases">
        <authorList>
            <person name="Magalhaes I.L.F."/>
            <person name="Oliveira U."/>
            <person name="Santos F.R."/>
            <person name="Vidigal T.H.D.A."/>
            <person name="Brescovit A.D."/>
            <person name="Santos A.J."/>
        </authorList>
    </citation>
    <scope>NUCLEOTIDE SEQUENCE</scope>
    <source>
        <tissue evidence="1">Shoot tissue taken approximately 20 cm above the soil surface</tissue>
    </source>
</reference>
<sequence>MGRCLRITPFCWHLILPDNDVISRWLGGSRYCCAVQAPSLRLSFLAWLFEWGACDTVIPMLILDMP</sequence>
<accession>A0A0A9HG48</accession>
<dbReference type="EMBL" id="GBRH01164045">
    <property type="protein sequence ID" value="JAE33851.1"/>
    <property type="molecule type" value="Transcribed_RNA"/>
</dbReference>